<organism evidence="2 3">
    <name type="scientific">Salinibacter ruber</name>
    <dbReference type="NCBI Taxonomy" id="146919"/>
    <lineage>
        <taxon>Bacteria</taxon>
        <taxon>Pseudomonadati</taxon>
        <taxon>Rhodothermota</taxon>
        <taxon>Rhodothermia</taxon>
        <taxon>Rhodothermales</taxon>
        <taxon>Salinibacteraceae</taxon>
        <taxon>Salinibacter</taxon>
    </lineage>
</organism>
<dbReference type="EMBL" id="JANUAU010000006">
    <property type="protein sequence ID" value="MCS3678219.1"/>
    <property type="molecule type" value="Genomic_DNA"/>
</dbReference>
<proteinExistence type="predicted"/>
<keyword evidence="1" id="KW-0472">Membrane</keyword>
<keyword evidence="1" id="KW-1133">Transmembrane helix</keyword>
<dbReference type="Proteomes" id="UP001155027">
    <property type="component" value="Unassembled WGS sequence"/>
</dbReference>
<dbReference type="Pfam" id="PF11375">
    <property type="entry name" value="DUF3177"/>
    <property type="match status" value="1"/>
</dbReference>
<dbReference type="RefSeq" id="WP_259080514.1">
    <property type="nucleotide sequence ID" value="NZ_JANUAU010000006.1"/>
</dbReference>
<evidence type="ECO:0000313" key="2">
    <source>
        <dbReference type="EMBL" id="MCS3678219.1"/>
    </source>
</evidence>
<dbReference type="AlphaFoldDB" id="A0A9X2Q0K7"/>
<feature type="transmembrane region" description="Helical" evidence="1">
    <location>
        <begin position="38"/>
        <end position="56"/>
    </location>
</feature>
<evidence type="ECO:0000313" key="3">
    <source>
        <dbReference type="Proteomes" id="UP001155027"/>
    </source>
</evidence>
<dbReference type="InterPro" id="IPR021515">
    <property type="entry name" value="DUF3177"/>
</dbReference>
<gene>
    <name evidence="2" type="ORF">GGP71_002149</name>
</gene>
<comment type="caution">
    <text evidence="2">The sequence shown here is derived from an EMBL/GenBank/DDBJ whole genome shotgun (WGS) entry which is preliminary data.</text>
</comment>
<evidence type="ECO:0000256" key="1">
    <source>
        <dbReference type="SAM" id="Phobius"/>
    </source>
</evidence>
<keyword evidence="1" id="KW-0812">Transmembrane</keyword>
<name>A0A9X2Q0K7_9BACT</name>
<reference evidence="2" key="1">
    <citation type="submission" date="2022-08" db="EMBL/GenBank/DDBJ databases">
        <title>Genomic Encyclopedia of Type Strains, Phase V (KMG-V): Genome sequencing to study the core and pangenomes of soil and plant-associated prokaryotes.</title>
        <authorList>
            <person name="Whitman W."/>
        </authorList>
    </citation>
    <scope>NUCLEOTIDE SEQUENCE</scope>
    <source>
        <strain evidence="2">0</strain>
    </source>
</reference>
<accession>A0A9X2Q0K7</accession>
<feature type="transmembrane region" description="Helical" evidence="1">
    <location>
        <begin position="6"/>
        <end position="26"/>
    </location>
</feature>
<protein>
    <submittedName>
        <fullName evidence="2">Uncharacterized protein</fullName>
    </submittedName>
</protein>
<sequence length="186" mass="19470">MLPVLIRLDFVLATALLVAAPLGLLLASVRRPAVRGCLLAYWRASSLLMVTVYLMVDGRPGAFVAGNTALVAIPLALHAGDVLSVPGPASLGEGPVATWFRRWRAGATAFCGASLLLTVPALRCAWEGAENPVCAAWLAPPRELHRALHASVDPATLGDAAVIGGLIYGAYLVASVIRVGWAVWRS</sequence>
<feature type="transmembrane region" description="Helical" evidence="1">
    <location>
        <begin position="160"/>
        <end position="184"/>
    </location>
</feature>